<gene>
    <name evidence="2" type="ORF">LGH70_13815</name>
</gene>
<organism evidence="2 3">
    <name type="scientific">Hymenobacter nitidus</name>
    <dbReference type="NCBI Taxonomy" id="2880929"/>
    <lineage>
        <taxon>Bacteria</taxon>
        <taxon>Pseudomonadati</taxon>
        <taxon>Bacteroidota</taxon>
        <taxon>Cytophagia</taxon>
        <taxon>Cytophagales</taxon>
        <taxon>Hymenobacteraceae</taxon>
        <taxon>Hymenobacter</taxon>
    </lineage>
</organism>
<evidence type="ECO:0000313" key="2">
    <source>
        <dbReference type="EMBL" id="MCB2378673.1"/>
    </source>
</evidence>
<dbReference type="Proteomes" id="UP001165297">
    <property type="component" value="Unassembled WGS sequence"/>
</dbReference>
<keyword evidence="1" id="KW-0812">Transmembrane</keyword>
<keyword evidence="1" id="KW-0472">Membrane</keyword>
<accession>A0ABS8AE20</accession>
<keyword evidence="1" id="KW-1133">Transmembrane helix</keyword>
<dbReference type="EMBL" id="JAJADQ010000007">
    <property type="protein sequence ID" value="MCB2378673.1"/>
    <property type="molecule type" value="Genomic_DNA"/>
</dbReference>
<evidence type="ECO:0008006" key="4">
    <source>
        <dbReference type="Google" id="ProtNLM"/>
    </source>
</evidence>
<name>A0ABS8AE20_9BACT</name>
<protein>
    <recommendedName>
        <fullName evidence="4">Lipopolysaccharide assembly protein A domain-containing protein</fullName>
    </recommendedName>
</protein>
<comment type="caution">
    <text evidence="2">The sequence shown here is derived from an EMBL/GenBank/DDBJ whole genome shotgun (WGS) entry which is preliminary data.</text>
</comment>
<dbReference type="RefSeq" id="WP_226186645.1">
    <property type="nucleotide sequence ID" value="NZ_JAJADQ010000007.1"/>
</dbReference>
<reference evidence="2" key="1">
    <citation type="submission" date="2021-10" db="EMBL/GenBank/DDBJ databases">
        <authorList>
            <person name="Dean J.D."/>
            <person name="Kim M.K."/>
            <person name="Newey C.N."/>
            <person name="Stoker T.S."/>
            <person name="Thompson D.W."/>
            <person name="Grose J.H."/>
        </authorList>
    </citation>
    <scope>NUCLEOTIDE SEQUENCE</scope>
    <source>
        <strain evidence="2">BT635</strain>
    </source>
</reference>
<sequence>MVAAFLLERHGGRAFLASFLGIGLGWLLLAAWWSVQNDGLLAHRVAQLLPLGGNPWALVLLTAVLGGLVGGLASLAGTWLRQAIAPIPAQPVERTEQQTTAA</sequence>
<proteinExistence type="predicted"/>
<evidence type="ECO:0000313" key="3">
    <source>
        <dbReference type="Proteomes" id="UP001165297"/>
    </source>
</evidence>
<keyword evidence="3" id="KW-1185">Reference proteome</keyword>
<feature type="transmembrane region" description="Helical" evidence="1">
    <location>
        <begin position="55"/>
        <end position="80"/>
    </location>
</feature>
<evidence type="ECO:0000256" key="1">
    <source>
        <dbReference type="SAM" id="Phobius"/>
    </source>
</evidence>
<feature type="transmembrane region" description="Helical" evidence="1">
    <location>
        <begin position="12"/>
        <end position="35"/>
    </location>
</feature>